<dbReference type="PANTHER" id="PTHR46243">
    <property type="entry name" value="BIS(5'-ADENOSYL)-TRIPHOSPHATASE"/>
    <property type="match status" value="1"/>
</dbReference>
<evidence type="ECO:0000259" key="15">
    <source>
        <dbReference type="PROSITE" id="PS51084"/>
    </source>
</evidence>
<proteinExistence type="predicted"/>
<feature type="active site" description="Tele-AMP-histidine intermediate" evidence="9">
    <location>
        <position position="99"/>
    </location>
</feature>
<evidence type="ECO:0000256" key="2">
    <source>
        <dbReference type="ARBA" id="ARBA00011738"/>
    </source>
</evidence>
<accession>G8JRD4</accession>
<dbReference type="InterPro" id="IPR036265">
    <property type="entry name" value="HIT-like_sf"/>
</dbReference>
<name>G8JRD4_ERECY</name>
<reference evidence="17" key="1">
    <citation type="journal article" date="2012" name="G3 (Bethesda)">
        <title>Pichia sorbitophila, an interspecies yeast hybrid reveals early steps of genome resolution following polyploidization.</title>
        <authorList>
            <person name="Leh Louis V."/>
            <person name="Despons L."/>
            <person name="Friedrich A."/>
            <person name="Martin T."/>
            <person name="Durrens P."/>
            <person name="Casaregola S."/>
            <person name="Neuveglise C."/>
            <person name="Fairhead C."/>
            <person name="Marck C."/>
            <person name="Cruz J.A."/>
            <person name="Straub M.L."/>
            <person name="Kugler V."/>
            <person name="Sacerdot C."/>
            <person name="Uzunov Z."/>
            <person name="Thierry A."/>
            <person name="Weiss S."/>
            <person name="Bleykasten C."/>
            <person name="De Montigny J."/>
            <person name="Jacques N."/>
            <person name="Jung P."/>
            <person name="Lemaire M."/>
            <person name="Mallet S."/>
            <person name="Morel G."/>
            <person name="Richard G.F."/>
            <person name="Sarkar A."/>
            <person name="Savel G."/>
            <person name="Schacherer J."/>
            <person name="Seret M.L."/>
            <person name="Talla E."/>
            <person name="Samson G."/>
            <person name="Jubin C."/>
            <person name="Poulain J."/>
            <person name="Vacherie B."/>
            <person name="Barbe V."/>
            <person name="Pelletier E."/>
            <person name="Sherman D.J."/>
            <person name="Westhof E."/>
            <person name="Weissenbach J."/>
            <person name="Baret P.V."/>
            <person name="Wincker P."/>
            <person name="Gaillardin C."/>
            <person name="Dujon B."/>
            <person name="Souciet J.L."/>
        </authorList>
    </citation>
    <scope>NUCLEOTIDE SEQUENCE [LARGE SCALE GENOMIC DNA]</scope>
    <source>
        <strain evidence="17">CBS 270.75 / DBVPG 7215 / KCTC 17166 / NRRL Y-17582</strain>
    </source>
</reference>
<dbReference type="FunCoup" id="G8JRD4">
    <property type="interactions" value="166"/>
</dbReference>
<comment type="cofactor">
    <cofactor evidence="1 13">
        <name>Mn(2+)</name>
        <dbReference type="ChEBI" id="CHEBI:29035"/>
    </cofactor>
</comment>
<evidence type="ECO:0000256" key="3">
    <source>
        <dbReference type="ARBA" id="ARBA00012377"/>
    </source>
</evidence>
<feature type="binding site" evidence="10">
    <location>
        <position position="29"/>
    </location>
    <ligand>
        <name>substrate</name>
    </ligand>
</feature>
<dbReference type="GeneID" id="11470938"/>
<dbReference type="PANTHER" id="PTHR46243:SF1">
    <property type="entry name" value="BIS(5'-ADENOSYL)-TRIPHOSPHATASE"/>
    <property type="match status" value="1"/>
</dbReference>
<dbReference type="PROSITE" id="PS00892">
    <property type="entry name" value="HIT_1"/>
    <property type="match status" value="1"/>
</dbReference>
<evidence type="ECO:0000256" key="4">
    <source>
        <dbReference type="ARBA" id="ARBA00014605"/>
    </source>
</evidence>
<evidence type="ECO:0000256" key="1">
    <source>
        <dbReference type="ARBA" id="ARBA00001936"/>
    </source>
</evidence>
<evidence type="ECO:0000256" key="8">
    <source>
        <dbReference type="ARBA" id="ARBA00047780"/>
    </source>
</evidence>
<dbReference type="EMBL" id="CP002499">
    <property type="protein sequence ID" value="AET38703.1"/>
    <property type="molecule type" value="Genomic_DNA"/>
</dbReference>
<evidence type="ECO:0000256" key="5">
    <source>
        <dbReference type="ARBA" id="ARBA00022741"/>
    </source>
</evidence>
<dbReference type="GO" id="GO:0047710">
    <property type="term" value="F:bis(5'-adenosyl)-triphosphatase activity"/>
    <property type="evidence" value="ECO:0007669"/>
    <property type="project" value="UniProtKB-UniRule"/>
</dbReference>
<evidence type="ECO:0000256" key="6">
    <source>
        <dbReference type="ARBA" id="ARBA00022801"/>
    </source>
</evidence>
<feature type="short sequence motif" description="Histidine triad motif" evidence="12">
    <location>
        <begin position="97"/>
        <end position="101"/>
    </location>
</feature>
<evidence type="ECO:0000256" key="13">
    <source>
        <dbReference type="RuleBase" id="RU366076"/>
    </source>
</evidence>
<dbReference type="Gene3D" id="3.30.428.10">
    <property type="entry name" value="HIT-like"/>
    <property type="match status" value="1"/>
</dbReference>
<evidence type="ECO:0000313" key="17">
    <source>
        <dbReference type="Proteomes" id="UP000006790"/>
    </source>
</evidence>
<gene>
    <name evidence="16" type="ordered locus">Ecym_3204</name>
</gene>
<organism evidence="16 17">
    <name type="scientific">Eremothecium cymbalariae (strain CBS 270.75 / DBVPG 7215 / KCTC 17166 / NRRL Y-17582)</name>
    <name type="common">Yeast</name>
    <dbReference type="NCBI Taxonomy" id="931890"/>
    <lineage>
        <taxon>Eukaryota</taxon>
        <taxon>Fungi</taxon>
        <taxon>Dikarya</taxon>
        <taxon>Ascomycota</taxon>
        <taxon>Saccharomycotina</taxon>
        <taxon>Saccharomycetes</taxon>
        <taxon>Saccharomycetales</taxon>
        <taxon>Saccharomycetaceae</taxon>
        <taxon>Eremothecium</taxon>
    </lineage>
</organism>
<evidence type="ECO:0000256" key="7">
    <source>
        <dbReference type="ARBA" id="ARBA00025241"/>
    </source>
</evidence>
<dbReference type="GO" id="GO:0000166">
    <property type="term" value="F:nucleotide binding"/>
    <property type="evidence" value="ECO:0007669"/>
    <property type="project" value="UniProtKB-KW"/>
</dbReference>
<evidence type="ECO:0000256" key="14">
    <source>
        <dbReference type="SAM" id="MobiDB-lite"/>
    </source>
</evidence>
<keyword evidence="6 13" id="KW-0378">Hydrolase</keyword>
<dbReference type="InterPro" id="IPR039383">
    <property type="entry name" value="FHIT"/>
</dbReference>
<dbReference type="OMA" id="QVVHQFI"/>
<dbReference type="OrthoDB" id="680339at2759"/>
<dbReference type="STRING" id="931890.G8JRD4"/>
<evidence type="ECO:0000256" key="11">
    <source>
        <dbReference type="PIRSR" id="PIRSR639383-3"/>
    </source>
</evidence>
<dbReference type="FunFam" id="3.30.428.10:FF:000011">
    <property type="entry name" value="Fragile histidine triad"/>
    <property type="match status" value="1"/>
</dbReference>
<feature type="binding site" evidence="10">
    <location>
        <begin position="92"/>
        <end position="95"/>
    </location>
    <ligand>
        <name>substrate</name>
    </ligand>
</feature>
<dbReference type="Proteomes" id="UP000006790">
    <property type="component" value="Chromosome 3"/>
</dbReference>
<evidence type="ECO:0000256" key="12">
    <source>
        <dbReference type="PROSITE-ProRule" id="PRU00464"/>
    </source>
</evidence>
<evidence type="ECO:0000256" key="9">
    <source>
        <dbReference type="PIRSR" id="PIRSR639383-1"/>
    </source>
</evidence>
<dbReference type="InterPro" id="IPR011146">
    <property type="entry name" value="HIT-like"/>
</dbReference>
<dbReference type="HOGENOM" id="CLU_056776_7_2_1"/>
<dbReference type="AlphaFoldDB" id="G8JRD4"/>
<keyword evidence="5 13" id="KW-0547">Nucleotide-binding</keyword>
<dbReference type="InterPro" id="IPR051884">
    <property type="entry name" value="Bis(5'-adenosyl)-TPase_reg"/>
</dbReference>
<dbReference type="KEGG" id="erc:Ecym_3204"/>
<sequence length="188" mass="21826">MMSASVFFSKYLVTDQIFYKTKHCYALVNLRPIVPGHILIVPLRTSCIHLKDLNAEELSDYFKTLQVVQQFIQEEYRADSLNIAIQDGPEAGQTVPHLHTHVIPRYKLNNIGDKIYQKMDNWTFDSDLHDWEKRRAAYISNEGREATRELAKPDDQKAERTPADLKREALYLGEKLQQFLSKNPHLAP</sequence>
<dbReference type="SUPFAM" id="SSF54197">
    <property type="entry name" value="HIT-like"/>
    <property type="match status" value="1"/>
</dbReference>
<evidence type="ECO:0000256" key="10">
    <source>
        <dbReference type="PIRSR" id="PIRSR639383-2"/>
    </source>
</evidence>
<feature type="binding site" evidence="10">
    <location>
        <position position="86"/>
    </location>
    <ligand>
        <name>substrate</name>
    </ligand>
</feature>
<protein>
    <recommendedName>
        <fullName evidence="4 13">Bis(5'-adenosyl)-triphosphatase</fullName>
        <ecNumber evidence="3 13">3.6.1.29</ecNumber>
    </recommendedName>
</protein>
<dbReference type="InterPro" id="IPR019808">
    <property type="entry name" value="Histidine_triad_CS"/>
</dbReference>
<dbReference type="Pfam" id="PF01230">
    <property type="entry name" value="HIT"/>
    <property type="match status" value="1"/>
</dbReference>
<comment type="function">
    <text evidence="7">Cleaves A-5'-PPP-5'A to yield AMP and ADP. Can cleave all dinucleoside polyphosphates, provided the phosphate chain contains at least 3 phosphates and that 1 of the 2 bases composing the nucleotide is a purine. Is most effective on dinucleoside triphosphates. Negatively regulates intracellular dinucleoside polyphosphate levels, which elevate following heat shock.</text>
</comment>
<comment type="subunit">
    <text evidence="2">Homodimer.</text>
</comment>
<feature type="site" description="Important for induction of apoptosis" evidence="11">
    <location>
        <position position="116"/>
    </location>
</feature>
<dbReference type="GO" id="GO:0004081">
    <property type="term" value="F:bis(5'-nucleosyl)-tetraphosphatase (asymmetrical) activity"/>
    <property type="evidence" value="ECO:0007669"/>
    <property type="project" value="EnsemblFungi"/>
</dbReference>
<feature type="domain" description="HIT" evidence="15">
    <location>
        <begin position="4"/>
        <end position="116"/>
    </location>
</feature>
<dbReference type="RefSeq" id="XP_003645520.1">
    <property type="nucleotide sequence ID" value="XM_003645472.1"/>
</dbReference>
<feature type="region of interest" description="Disordered" evidence="14">
    <location>
        <begin position="145"/>
        <end position="164"/>
    </location>
</feature>
<dbReference type="InParanoid" id="G8JRD4"/>
<dbReference type="PROSITE" id="PS51084">
    <property type="entry name" value="HIT_2"/>
    <property type="match status" value="1"/>
</dbReference>
<feature type="binding site" evidence="10">
    <location>
        <position position="101"/>
    </location>
    <ligand>
        <name>substrate</name>
    </ligand>
</feature>
<dbReference type="EC" id="3.6.1.29" evidence="3 13"/>
<dbReference type="CDD" id="cd01275">
    <property type="entry name" value="FHIT"/>
    <property type="match status" value="1"/>
</dbReference>
<dbReference type="GO" id="GO:0015964">
    <property type="term" value="P:diadenosine triphosphate catabolic process"/>
    <property type="evidence" value="ECO:0007669"/>
    <property type="project" value="EnsemblFungi"/>
</dbReference>
<dbReference type="eggNOG" id="KOG3379">
    <property type="taxonomic scope" value="Eukaryota"/>
</dbReference>
<keyword evidence="17" id="KW-1185">Reference proteome</keyword>
<evidence type="ECO:0000313" key="16">
    <source>
        <dbReference type="EMBL" id="AET38703.1"/>
    </source>
</evidence>
<comment type="catalytic activity">
    <reaction evidence="8 13">
        <text>P(1),P(3)-bis(5'-adenosyl) triphosphate + H2O = AMP + ADP + 2 H(+)</text>
        <dbReference type="Rhea" id="RHEA:13893"/>
        <dbReference type="ChEBI" id="CHEBI:15377"/>
        <dbReference type="ChEBI" id="CHEBI:15378"/>
        <dbReference type="ChEBI" id="CHEBI:58529"/>
        <dbReference type="ChEBI" id="CHEBI:456215"/>
        <dbReference type="ChEBI" id="CHEBI:456216"/>
        <dbReference type="EC" id="3.6.1.29"/>
    </reaction>
</comment>